<feature type="chain" id="PRO_5016664936" evidence="1">
    <location>
        <begin position="21"/>
        <end position="259"/>
    </location>
</feature>
<evidence type="ECO:0000313" key="2">
    <source>
        <dbReference type="EMBL" id="STQ90321.1"/>
    </source>
</evidence>
<dbReference type="OrthoDB" id="9130312at2"/>
<keyword evidence="1" id="KW-0732">Signal</keyword>
<dbReference type="AlphaFoldDB" id="A0A377Q8Y7"/>
<dbReference type="EMBL" id="SMBT01000005">
    <property type="protein sequence ID" value="TCU86990.1"/>
    <property type="molecule type" value="Genomic_DNA"/>
</dbReference>
<reference evidence="3 5" key="2">
    <citation type="submission" date="2019-03" db="EMBL/GenBank/DDBJ databases">
        <title>Genomic Encyclopedia of Type Strains, Phase IV (KMG-IV): sequencing the most valuable type-strain genomes for metagenomic binning, comparative biology and taxonomic classification.</title>
        <authorList>
            <person name="Goeker M."/>
        </authorList>
    </citation>
    <scope>NUCLEOTIDE SEQUENCE [LARGE SCALE GENOMIC DNA]</scope>
    <source>
        <strain evidence="3 5">DSM 3764</strain>
    </source>
</reference>
<reference evidence="2 4" key="1">
    <citation type="submission" date="2018-06" db="EMBL/GenBank/DDBJ databases">
        <authorList>
            <consortium name="Pathogen Informatics"/>
            <person name="Doyle S."/>
        </authorList>
    </citation>
    <scope>NUCLEOTIDE SEQUENCE [LARGE SCALE GENOMIC DNA]</scope>
    <source>
        <strain evidence="2 4">NCTC11159</strain>
    </source>
</reference>
<dbReference type="EMBL" id="UGHR01000001">
    <property type="protein sequence ID" value="STQ90321.1"/>
    <property type="molecule type" value="Genomic_DNA"/>
</dbReference>
<dbReference type="Gene3D" id="3.40.190.10">
    <property type="entry name" value="Periplasmic binding protein-like II"/>
    <property type="match status" value="2"/>
</dbReference>
<protein>
    <submittedName>
        <fullName evidence="2">Bacterial extracellular solute-binding proteins, family 3</fullName>
    </submittedName>
    <submittedName>
        <fullName evidence="3">Polar amino acid transport system substrate-binding protein</fullName>
    </submittedName>
</protein>
<feature type="signal peptide" evidence="1">
    <location>
        <begin position="1"/>
        <end position="20"/>
    </location>
</feature>
<evidence type="ECO:0000256" key="1">
    <source>
        <dbReference type="SAM" id="SignalP"/>
    </source>
</evidence>
<gene>
    <name evidence="3" type="ORF">EV682_105115</name>
    <name evidence="2" type="ORF">NCTC11159_01385</name>
</gene>
<dbReference type="RefSeq" id="WP_115226663.1">
    <property type="nucleotide sequence ID" value="NZ_CAWOLO010000005.1"/>
</dbReference>
<evidence type="ECO:0000313" key="5">
    <source>
        <dbReference type="Proteomes" id="UP000295794"/>
    </source>
</evidence>
<sequence>MNKVKLLGISFLAGLPVAAAQEITLRIGVNQQSSPPYIMGDSLQLQALPGIAIEQVRVAATYCGIVPEFERYPPLRLLNSLKSNLIQGVLMLSYTGERAAFAVYPMRDELPDHSQRLTTLSYAFFVNQTSKLVWDGKSLTGLRGKVGANMGWSVVKDLERLNIPYEAALSVENNFAKLNAGRIDAYATQQNVGDAFLEQHKKFKIRRLEPDISTKDYFLIFSQSFYAEHPNLAACIWKKIGDERDKFLKKRIPVYLREK</sequence>
<name>A0A377Q8Y7_9NEIS</name>
<proteinExistence type="predicted"/>
<evidence type="ECO:0000313" key="3">
    <source>
        <dbReference type="EMBL" id="TCU86990.1"/>
    </source>
</evidence>
<organism evidence="2 4">
    <name type="scientific">Iodobacter fluviatilis</name>
    <dbReference type="NCBI Taxonomy" id="537"/>
    <lineage>
        <taxon>Bacteria</taxon>
        <taxon>Pseudomonadati</taxon>
        <taxon>Pseudomonadota</taxon>
        <taxon>Betaproteobacteria</taxon>
        <taxon>Neisseriales</taxon>
        <taxon>Chitinibacteraceae</taxon>
        <taxon>Iodobacter</taxon>
    </lineage>
</organism>
<dbReference type="Proteomes" id="UP000295794">
    <property type="component" value="Unassembled WGS sequence"/>
</dbReference>
<evidence type="ECO:0000313" key="4">
    <source>
        <dbReference type="Proteomes" id="UP000255108"/>
    </source>
</evidence>
<keyword evidence="5" id="KW-1185">Reference proteome</keyword>
<accession>A0A377Q8Y7</accession>
<dbReference type="SUPFAM" id="SSF53850">
    <property type="entry name" value="Periplasmic binding protein-like II"/>
    <property type="match status" value="1"/>
</dbReference>
<dbReference type="Proteomes" id="UP000255108">
    <property type="component" value="Unassembled WGS sequence"/>
</dbReference>